<dbReference type="EMBL" id="FWEW01002281">
    <property type="protein sequence ID" value="SLM38165.1"/>
    <property type="molecule type" value="Genomic_DNA"/>
</dbReference>
<dbReference type="PRINTS" id="PR00475">
    <property type="entry name" value="HEXOKINASE"/>
</dbReference>
<dbReference type="PROSITE" id="PS51748">
    <property type="entry name" value="HEXOKINASE_2"/>
    <property type="match status" value="1"/>
</dbReference>
<accession>A0A1W5D528</accession>
<comment type="similarity">
    <text evidence="1 6">Belongs to the hexokinase family.</text>
</comment>
<dbReference type="InterPro" id="IPR001312">
    <property type="entry name" value="Hexokinase"/>
</dbReference>
<dbReference type="InterPro" id="IPR022672">
    <property type="entry name" value="Hexokinase_N"/>
</dbReference>
<dbReference type="Pfam" id="PF03727">
    <property type="entry name" value="Hexokinase_2"/>
    <property type="match status" value="1"/>
</dbReference>
<dbReference type="GO" id="GO:0006096">
    <property type="term" value="P:glycolytic process"/>
    <property type="evidence" value="ECO:0007669"/>
    <property type="project" value="UniProtKB-UniPathway"/>
</dbReference>
<dbReference type="EC" id="2.7.1.-" evidence="6"/>
<keyword evidence="5 6" id="KW-0067">ATP-binding</keyword>
<dbReference type="GO" id="GO:0001678">
    <property type="term" value="P:intracellular glucose homeostasis"/>
    <property type="evidence" value="ECO:0007669"/>
    <property type="project" value="InterPro"/>
</dbReference>
<dbReference type="GO" id="GO:0008865">
    <property type="term" value="F:fructokinase activity"/>
    <property type="evidence" value="ECO:0007669"/>
    <property type="project" value="TreeGrafter"/>
</dbReference>
<evidence type="ECO:0000259" key="8">
    <source>
        <dbReference type="Pfam" id="PF03727"/>
    </source>
</evidence>
<organism evidence="9 10">
    <name type="scientific">Lasallia pustulata</name>
    <dbReference type="NCBI Taxonomy" id="136370"/>
    <lineage>
        <taxon>Eukaryota</taxon>
        <taxon>Fungi</taxon>
        <taxon>Dikarya</taxon>
        <taxon>Ascomycota</taxon>
        <taxon>Pezizomycotina</taxon>
        <taxon>Lecanoromycetes</taxon>
        <taxon>OSLEUM clade</taxon>
        <taxon>Umbilicariomycetidae</taxon>
        <taxon>Umbilicariales</taxon>
        <taxon>Umbilicariaceae</taxon>
        <taxon>Lasallia</taxon>
    </lineage>
</organism>
<dbReference type="GO" id="GO:0005829">
    <property type="term" value="C:cytosol"/>
    <property type="evidence" value="ECO:0007669"/>
    <property type="project" value="TreeGrafter"/>
</dbReference>
<dbReference type="PANTHER" id="PTHR19443:SF24">
    <property type="entry name" value="PHOSPHOTRANSFERASE"/>
    <property type="match status" value="1"/>
</dbReference>
<evidence type="ECO:0000313" key="9">
    <source>
        <dbReference type="EMBL" id="SLM38165.1"/>
    </source>
</evidence>
<dbReference type="GO" id="GO:0005739">
    <property type="term" value="C:mitochondrion"/>
    <property type="evidence" value="ECO:0007669"/>
    <property type="project" value="TreeGrafter"/>
</dbReference>
<keyword evidence="10" id="KW-1185">Reference proteome</keyword>
<dbReference type="Gene3D" id="3.30.420.40">
    <property type="match status" value="1"/>
</dbReference>
<name>A0A1W5D528_9LECA</name>
<dbReference type="GO" id="GO:0019158">
    <property type="term" value="F:mannokinase activity"/>
    <property type="evidence" value="ECO:0007669"/>
    <property type="project" value="TreeGrafter"/>
</dbReference>
<dbReference type="Pfam" id="PF00349">
    <property type="entry name" value="Hexokinase_1"/>
    <property type="match status" value="1"/>
</dbReference>
<dbReference type="AlphaFoldDB" id="A0A1W5D528"/>
<dbReference type="GO" id="GO:0006006">
    <property type="term" value="P:glucose metabolic process"/>
    <property type="evidence" value="ECO:0007669"/>
    <property type="project" value="TreeGrafter"/>
</dbReference>
<dbReference type="Gene3D" id="3.40.367.20">
    <property type="match status" value="1"/>
</dbReference>
<dbReference type="GO" id="GO:0004340">
    <property type="term" value="F:glucokinase activity"/>
    <property type="evidence" value="ECO:0007669"/>
    <property type="project" value="TreeGrafter"/>
</dbReference>
<protein>
    <recommendedName>
        <fullName evidence="6">Phosphotransferase</fullName>
        <ecNumber evidence="6">2.7.1.-</ecNumber>
    </recommendedName>
</protein>
<dbReference type="PANTHER" id="PTHR19443">
    <property type="entry name" value="HEXOKINASE"/>
    <property type="match status" value="1"/>
</dbReference>
<keyword evidence="4 6" id="KW-0418">Kinase</keyword>
<reference evidence="10" key="1">
    <citation type="submission" date="2017-03" db="EMBL/GenBank/DDBJ databases">
        <authorList>
            <person name="Sharma R."/>
            <person name="Thines M."/>
        </authorList>
    </citation>
    <scope>NUCLEOTIDE SEQUENCE [LARGE SCALE GENOMIC DNA]</scope>
</reference>
<keyword evidence="2 6" id="KW-0808">Transferase</keyword>
<dbReference type="UniPathway" id="UPA00109">
    <property type="reaction ID" value="UER00180"/>
</dbReference>
<dbReference type="InterPro" id="IPR043129">
    <property type="entry name" value="ATPase_NBD"/>
</dbReference>
<dbReference type="Proteomes" id="UP000192927">
    <property type="component" value="Unassembled WGS sequence"/>
</dbReference>
<evidence type="ECO:0000256" key="5">
    <source>
        <dbReference type="ARBA" id="ARBA00022840"/>
    </source>
</evidence>
<evidence type="ECO:0000256" key="4">
    <source>
        <dbReference type="ARBA" id="ARBA00022777"/>
    </source>
</evidence>
<dbReference type="InterPro" id="IPR022673">
    <property type="entry name" value="Hexokinase_C"/>
</dbReference>
<feature type="domain" description="Hexokinase N-terminal" evidence="7">
    <location>
        <begin position="59"/>
        <end position="244"/>
    </location>
</feature>
<keyword evidence="3 6" id="KW-0547">Nucleotide-binding</keyword>
<dbReference type="GO" id="GO:0005536">
    <property type="term" value="F:D-glucose binding"/>
    <property type="evidence" value="ECO:0007669"/>
    <property type="project" value="InterPro"/>
</dbReference>
<evidence type="ECO:0000256" key="2">
    <source>
        <dbReference type="ARBA" id="ARBA00022679"/>
    </source>
</evidence>
<evidence type="ECO:0000259" key="7">
    <source>
        <dbReference type="Pfam" id="PF00349"/>
    </source>
</evidence>
<dbReference type="GO" id="GO:0005524">
    <property type="term" value="F:ATP binding"/>
    <property type="evidence" value="ECO:0007669"/>
    <property type="project" value="UniProtKB-UniRule"/>
</dbReference>
<evidence type="ECO:0000313" key="10">
    <source>
        <dbReference type="Proteomes" id="UP000192927"/>
    </source>
</evidence>
<dbReference type="GO" id="GO:0006013">
    <property type="term" value="P:mannose metabolic process"/>
    <property type="evidence" value="ECO:0007669"/>
    <property type="project" value="TreeGrafter"/>
</dbReference>
<sequence length="507" mass="55842">MAKETMLMTLPCDSPFLIPTVLPPKQQVWDLTPRWERKMENLLEEVEQLFQSQLGLNELLSMSRKLQAESTTRIRWSPRSMLPSHNYNLPTGEERGTYLVLDVGGSTLRVAMVELNGRQRGQGPLRIRRMECHPIDASIKALKDVAFFDWIAGKIDIMLASDKGYRQSGTEPLAMGVAWSFPIKQTSIRSGKLLSMGKSFVCSGSVVGQDLNEVITKACQRRKLHIRLDAIVNDSSATLLSRAYTHHATRIALIFGTGMNAAIYLPTRAFTALKLDSSRTQPASHVLVNAELSMFGKAILPTTRWDDHLNQHHLLPDYQPFEYLVTGAYLGEIVRLILVEAARSAGLFNGLLPPSLLEPYALDTHSIAIVEADTSPSLSRSRALFCKLFPSPSPPTQYDLRFVQRVVACVSRRASAYLAAGIHALWSLHYAAEGLDPRGADQMGRVMRIGCNGSVVNKYPGFRERCQGVLDDIMDAEGLGRGRVVLESAEEGSVLGAGVAAALAGRS</sequence>
<keyword evidence="6" id="KW-0324">Glycolysis</keyword>
<dbReference type="SUPFAM" id="SSF53067">
    <property type="entry name" value="Actin-like ATPase domain"/>
    <property type="match status" value="2"/>
</dbReference>
<feature type="domain" description="Hexokinase C-terminal" evidence="8">
    <location>
        <begin position="250"/>
        <end position="503"/>
    </location>
</feature>
<evidence type="ECO:0000256" key="3">
    <source>
        <dbReference type="ARBA" id="ARBA00022741"/>
    </source>
</evidence>
<proteinExistence type="inferred from homology"/>
<evidence type="ECO:0000256" key="1">
    <source>
        <dbReference type="ARBA" id="ARBA00009225"/>
    </source>
</evidence>
<evidence type="ECO:0000256" key="6">
    <source>
        <dbReference type="RuleBase" id="RU362007"/>
    </source>
</evidence>